<keyword evidence="21" id="KW-1185">Reference proteome</keyword>
<evidence type="ECO:0000256" key="7">
    <source>
        <dbReference type="ARBA" id="ARBA00022553"/>
    </source>
</evidence>
<comment type="catalytic activity">
    <reaction evidence="14">
        <text>L-threonyl-[protein] + ATP = O-phospho-L-threonyl-[protein] + ADP + H(+)</text>
        <dbReference type="Rhea" id="RHEA:46608"/>
        <dbReference type="Rhea" id="RHEA-COMP:11060"/>
        <dbReference type="Rhea" id="RHEA-COMP:11605"/>
        <dbReference type="ChEBI" id="CHEBI:15378"/>
        <dbReference type="ChEBI" id="CHEBI:30013"/>
        <dbReference type="ChEBI" id="CHEBI:30616"/>
        <dbReference type="ChEBI" id="CHEBI:61977"/>
        <dbReference type="ChEBI" id="CHEBI:456216"/>
        <dbReference type="EC" id="2.7.11.1"/>
    </reaction>
</comment>
<feature type="region of interest" description="Disordered" evidence="18">
    <location>
        <begin position="200"/>
        <end position="221"/>
    </location>
</feature>
<evidence type="ECO:0000256" key="17">
    <source>
        <dbReference type="SAM" id="Coils"/>
    </source>
</evidence>
<reference evidence="20" key="1">
    <citation type="journal article" date="2023" name="G3 (Bethesda)">
        <title>A reference genome for the long-term kleptoplast-retaining sea slug Elysia crispata morphotype clarki.</title>
        <authorList>
            <person name="Eastman K.E."/>
            <person name="Pendleton A.L."/>
            <person name="Shaikh M.A."/>
            <person name="Suttiyut T."/>
            <person name="Ogas R."/>
            <person name="Tomko P."/>
            <person name="Gavelis G."/>
            <person name="Widhalm J.R."/>
            <person name="Wisecaver J.H."/>
        </authorList>
    </citation>
    <scope>NUCLEOTIDE SEQUENCE</scope>
    <source>
        <strain evidence="20">ECLA1</strain>
    </source>
</reference>
<dbReference type="InterPro" id="IPR000719">
    <property type="entry name" value="Prot_kinase_dom"/>
</dbReference>
<evidence type="ECO:0000256" key="6">
    <source>
        <dbReference type="ARBA" id="ARBA00022527"/>
    </source>
</evidence>
<feature type="compositionally biased region" description="Low complexity" evidence="18">
    <location>
        <begin position="278"/>
        <end position="290"/>
    </location>
</feature>
<keyword evidence="10 16" id="KW-0547">Nucleotide-binding</keyword>
<evidence type="ECO:0000256" key="10">
    <source>
        <dbReference type="ARBA" id="ARBA00022741"/>
    </source>
</evidence>
<dbReference type="GO" id="GO:0048731">
    <property type="term" value="P:system development"/>
    <property type="evidence" value="ECO:0007669"/>
    <property type="project" value="UniProtKB-ARBA"/>
</dbReference>
<evidence type="ECO:0000256" key="14">
    <source>
        <dbReference type="ARBA" id="ARBA00047899"/>
    </source>
</evidence>
<dbReference type="GO" id="GO:0005737">
    <property type="term" value="C:cytoplasm"/>
    <property type="evidence" value="ECO:0007669"/>
    <property type="project" value="UniProtKB-SubCell"/>
</dbReference>
<feature type="region of interest" description="Disordered" evidence="18">
    <location>
        <begin position="1246"/>
        <end position="1293"/>
    </location>
</feature>
<dbReference type="PANTHER" id="PTHR22988">
    <property type="entry name" value="MYOTONIC DYSTROPHY S/T KINASE-RELATED"/>
    <property type="match status" value="1"/>
</dbReference>
<evidence type="ECO:0000256" key="2">
    <source>
        <dbReference type="ARBA" id="ARBA00004496"/>
    </source>
</evidence>
<feature type="region of interest" description="Disordered" evidence="18">
    <location>
        <begin position="275"/>
        <end position="354"/>
    </location>
</feature>
<keyword evidence="9" id="KW-0479">Metal-binding</keyword>
<dbReference type="GO" id="GO:0046872">
    <property type="term" value="F:metal ion binding"/>
    <property type="evidence" value="ECO:0007669"/>
    <property type="project" value="UniProtKB-KW"/>
</dbReference>
<dbReference type="EMBL" id="JAWDGP010007584">
    <property type="protein sequence ID" value="KAK3712493.1"/>
    <property type="molecule type" value="Genomic_DNA"/>
</dbReference>
<comment type="catalytic activity">
    <reaction evidence="15">
        <text>L-seryl-[protein] + ATP = O-phospho-L-seryl-[protein] + ADP + H(+)</text>
        <dbReference type="Rhea" id="RHEA:17989"/>
        <dbReference type="Rhea" id="RHEA-COMP:9863"/>
        <dbReference type="Rhea" id="RHEA-COMP:11604"/>
        <dbReference type="ChEBI" id="CHEBI:15378"/>
        <dbReference type="ChEBI" id="CHEBI:29999"/>
        <dbReference type="ChEBI" id="CHEBI:30616"/>
        <dbReference type="ChEBI" id="CHEBI:83421"/>
        <dbReference type="ChEBI" id="CHEBI:456216"/>
        <dbReference type="EC" id="2.7.11.1"/>
    </reaction>
</comment>
<feature type="compositionally biased region" description="Low complexity" evidence="18">
    <location>
        <begin position="298"/>
        <end position="332"/>
    </location>
</feature>
<dbReference type="GO" id="GO:0031032">
    <property type="term" value="P:actomyosin structure organization"/>
    <property type="evidence" value="ECO:0007669"/>
    <property type="project" value="TreeGrafter"/>
</dbReference>
<organism evidence="20 21">
    <name type="scientific">Elysia crispata</name>
    <name type="common">lettuce slug</name>
    <dbReference type="NCBI Taxonomy" id="231223"/>
    <lineage>
        <taxon>Eukaryota</taxon>
        <taxon>Metazoa</taxon>
        <taxon>Spiralia</taxon>
        <taxon>Lophotrochozoa</taxon>
        <taxon>Mollusca</taxon>
        <taxon>Gastropoda</taxon>
        <taxon>Heterobranchia</taxon>
        <taxon>Euthyneura</taxon>
        <taxon>Panpulmonata</taxon>
        <taxon>Sacoglossa</taxon>
        <taxon>Placobranchoidea</taxon>
        <taxon>Plakobranchidae</taxon>
        <taxon>Elysia</taxon>
    </lineage>
</organism>
<comment type="cofactor">
    <cofactor evidence="1">
        <name>Mg(2+)</name>
        <dbReference type="ChEBI" id="CHEBI:18420"/>
    </cofactor>
</comment>
<keyword evidence="12 16" id="KW-0067">ATP-binding</keyword>
<feature type="compositionally biased region" description="Low complexity" evidence="18">
    <location>
        <begin position="209"/>
        <end position="221"/>
    </location>
</feature>
<proteinExistence type="inferred from homology"/>
<keyword evidence="7" id="KW-0597">Phosphoprotein</keyword>
<accession>A0AAE1CMR1</accession>
<feature type="coiled-coil region" evidence="17">
    <location>
        <begin position="878"/>
        <end position="907"/>
    </location>
</feature>
<feature type="compositionally biased region" description="Pro residues" evidence="18">
    <location>
        <begin position="678"/>
        <end position="704"/>
    </location>
</feature>
<evidence type="ECO:0000313" key="21">
    <source>
        <dbReference type="Proteomes" id="UP001283361"/>
    </source>
</evidence>
<dbReference type="InterPro" id="IPR049761">
    <property type="entry name" value="LATS1-like_MobB"/>
</dbReference>
<dbReference type="GO" id="GO:0042308">
    <property type="term" value="P:negative regulation of protein import into nucleus"/>
    <property type="evidence" value="ECO:0007669"/>
    <property type="project" value="UniProtKB-ARBA"/>
</dbReference>
<feature type="compositionally biased region" description="Polar residues" evidence="18">
    <location>
        <begin position="825"/>
        <end position="834"/>
    </location>
</feature>
<feature type="compositionally biased region" description="Polar residues" evidence="18">
    <location>
        <begin position="639"/>
        <end position="673"/>
    </location>
</feature>
<dbReference type="EC" id="2.7.11.1" evidence="4"/>
<gene>
    <name evidence="20" type="ORF">RRG08_002823</name>
</gene>
<dbReference type="GO" id="GO:0005856">
    <property type="term" value="C:cytoskeleton"/>
    <property type="evidence" value="ECO:0007669"/>
    <property type="project" value="TreeGrafter"/>
</dbReference>
<protein>
    <recommendedName>
        <fullName evidence="4">non-specific serine/threonine protein kinase</fullName>
        <ecNumber evidence="4">2.7.11.1</ecNumber>
    </recommendedName>
</protein>
<feature type="region of interest" description="Disordered" evidence="18">
    <location>
        <begin position="639"/>
        <end position="707"/>
    </location>
</feature>
<evidence type="ECO:0000256" key="15">
    <source>
        <dbReference type="ARBA" id="ARBA00048679"/>
    </source>
</evidence>
<feature type="compositionally biased region" description="Low complexity" evidence="18">
    <location>
        <begin position="461"/>
        <end position="475"/>
    </location>
</feature>
<dbReference type="GO" id="GO:0071944">
    <property type="term" value="C:cell periphery"/>
    <property type="evidence" value="ECO:0007669"/>
    <property type="project" value="UniProtKB-ARBA"/>
</dbReference>
<evidence type="ECO:0000256" key="5">
    <source>
        <dbReference type="ARBA" id="ARBA00022490"/>
    </source>
</evidence>
<comment type="subcellular location">
    <subcellularLocation>
        <location evidence="2">Cytoplasm</location>
    </subcellularLocation>
</comment>
<dbReference type="Gene3D" id="1.10.510.10">
    <property type="entry name" value="Transferase(Phosphotransferase) domain 1"/>
    <property type="match status" value="1"/>
</dbReference>
<feature type="binding site" evidence="16">
    <location>
        <position position="960"/>
    </location>
    <ligand>
        <name>ATP</name>
        <dbReference type="ChEBI" id="CHEBI:30616"/>
    </ligand>
</feature>
<evidence type="ECO:0000256" key="12">
    <source>
        <dbReference type="ARBA" id="ARBA00022840"/>
    </source>
</evidence>
<comment type="similarity">
    <text evidence="3">Belongs to the protein kinase superfamily. AGC Ser/Thr protein kinase family.</text>
</comment>
<evidence type="ECO:0000256" key="11">
    <source>
        <dbReference type="ARBA" id="ARBA00022777"/>
    </source>
</evidence>
<feature type="region of interest" description="Disordered" evidence="18">
    <location>
        <begin position="108"/>
        <end position="179"/>
    </location>
</feature>
<dbReference type="SMART" id="SM00220">
    <property type="entry name" value="S_TKc"/>
    <property type="match status" value="1"/>
</dbReference>
<dbReference type="PROSITE" id="PS00107">
    <property type="entry name" value="PROTEIN_KINASE_ATP"/>
    <property type="match status" value="1"/>
</dbReference>
<keyword evidence="5" id="KW-0963">Cytoplasm</keyword>
<dbReference type="GO" id="GO:0004674">
    <property type="term" value="F:protein serine/threonine kinase activity"/>
    <property type="evidence" value="ECO:0007669"/>
    <property type="project" value="UniProtKB-KW"/>
</dbReference>
<feature type="compositionally biased region" description="Low complexity" evidence="18">
    <location>
        <begin position="798"/>
        <end position="815"/>
    </location>
</feature>
<evidence type="ECO:0000256" key="1">
    <source>
        <dbReference type="ARBA" id="ARBA00001946"/>
    </source>
</evidence>
<dbReference type="SUPFAM" id="SSF56112">
    <property type="entry name" value="Protein kinase-like (PK-like)"/>
    <property type="match status" value="1"/>
</dbReference>
<dbReference type="Proteomes" id="UP001283361">
    <property type="component" value="Unassembled WGS sequence"/>
</dbReference>
<evidence type="ECO:0000256" key="3">
    <source>
        <dbReference type="ARBA" id="ARBA00009903"/>
    </source>
</evidence>
<evidence type="ECO:0000259" key="19">
    <source>
        <dbReference type="PROSITE" id="PS50011"/>
    </source>
</evidence>
<evidence type="ECO:0000256" key="13">
    <source>
        <dbReference type="ARBA" id="ARBA00022842"/>
    </source>
</evidence>
<feature type="compositionally biased region" description="Polar residues" evidence="18">
    <location>
        <begin position="764"/>
        <end position="777"/>
    </location>
</feature>
<dbReference type="FunFam" id="3.30.200.20:FF:000391">
    <property type="entry name" value="Large tumor suppressor kinase 1"/>
    <property type="match status" value="1"/>
</dbReference>
<dbReference type="InterPro" id="IPR008271">
    <property type="entry name" value="Ser/Thr_kinase_AS"/>
</dbReference>
<dbReference type="InterPro" id="IPR011009">
    <property type="entry name" value="Kinase-like_dom_sf"/>
</dbReference>
<feature type="region of interest" description="Disordered" evidence="18">
    <location>
        <begin position="764"/>
        <end position="849"/>
    </location>
</feature>
<name>A0AAE1CMR1_9GAST</name>
<dbReference type="GO" id="GO:0005524">
    <property type="term" value="F:ATP binding"/>
    <property type="evidence" value="ECO:0007669"/>
    <property type="project" value="UniProtKB-UniRule"/>
</dbReference>
<keyword evidence="17" id="KW-0175">Coiled coil</keyword>
<feature type="compositionally biased region" description="Polar residues" evidence="18">
    <location>
        <begin position="604"/>
        <end position="614"/>
    </location>
</feature>
<keyword evidence="11" id="KW-0418">Kinase</keyword>
<feature type="domain" description="Protein kinase" evidence="19">
    <location>
        <begin position="931"/>
        <end position="1234"/>
    </location>
</feature>
<evidence type="ECO:0000256" key="8">
    <source>
        <dbReference type="ARBA" id="ARBA00022679"/>
    </source>
</evidence>
<dbReference type="InterPro" id="IPR050839">
    <property type="entry name" value="Rho-assoc_Ser/Thr_Kinase"/>
</dbReference>
<evidence type="ECO:0000256" key="18">
    <source>
        <dbReference type="SAM" id="MobiDB-lite"/>
    </source>
</evidence>
<dbReference type="Gene3D" id="3.30.200.20">
    <property type="entry name" value="Phosphorylase Kinase, domain 1"/>
    <property type="match status" value="1"/>
</dbReference>
<evidence type="ECO:0000256" key="9">
    <source>
        <dbReference type="ARBA" id="ARBA00022723"/>
    </source>
</evidence>
<feature type="region of interest" description="Disordered" evidence="18">
    <location>
        <begin position="443"/>
        <end position="488"/>
    </location>
</feature>
<evidence type="ECO:0000313" key="20">
    <source>
        <dbReference type="EMBL" id="KAK3712493.1"/>
    </source>
</evidence>
<feature type="compositionally biased region" description="Low complexity" evidence="18">
    <location>
        <begin position="1313"/>
        <end position="1349"/>
    </location>
</feature>
<dbReference type="InterPro" id="IPR017441">
    <property type="entry name" value="Protein_kinase_ATP_BS"/>
</dbReference>
<dbReference type="FunFam" id="1.10.510.10:FF:000057">
    <property type="entry name" value="Non-specific serine/threonine protein kinase"/>
    <property type="match status" value="1"/>
</dbReference>
<keyword evidence="8" id="KW-0808">Transferase</keyword>
<dbReference type="PROSITE" id="PS50011">
    <property type="entry name" value="PROTEIN_KINASE_DOM"/>
    <property type="match status" value="1"/>
</dbReference>
<sequence>MRTSPWMLFDPGALVLGIRTSPWMPIDPGVLALGISTSTWVLFDPGALALGIRTSPWMLFDPGALDLAVRALKLSNYSPEAALRLLEDMIKRTTSGMSVYSIAPRSALGPSSPAASETNSVRSDSPGLIGQHRQQPQHRPHLITNGMQTPPPLPPRAPINSVPAHAASQRGQTPPPSAEATIMSQQNVALLQQVNHHYYQTSGKPPQQPLLGPGTQHQQQQVAPGSTVVPQGHVQQMIQLINPSQPSYFHPSVSGTVTVSSAGGLVQHQLHGYQRGMSPVSQQQQQPAVALCTGGGSNSNSSTPAPSPSPLLTQQLQSMILGSPSSSSNSSPGIAATSGRYVQPQAPPPPYSQAQAQIQAARLGVITGFSSTASSSLGSDSTEPLRPSPLLDVTMLPELQHQYSQQHQMVQKAKLVASTAVSATRMPMSSNHMPVIMPSVRSKEVTKPMPQTATAPLAPVSSNSSSQNQHINNGNTGSGGIAGGSTTHNNYVSQFQAQINNHHNHHHNYHQQQQLQQQQHQLKQAGISIVVGQQQPQLTPRVMSSAMPQWQDTNNQSEEPSNTQAQQHVNSVVPQLLRNGGPGQAGGLTSEHLAVLAAASGGQPTTLAGRQQRGNHGPFNQPMLRGNGAAGLYRQINMQDTHGSSPCSESPILGTNHSPMSVQSTTTSPSTNSDIPDKPPPPYPGRGPPVLPPRRPIKQPPPFLPTDQKVISQHAQNFKVPSSIFSATFPSQVPGMASSSPSGLLSGSSATISLQLPVSSITVSSAPKLQQQGDTNSSPPPQAESSTPPSETDETDTDASSVSACTTSSSAAAIGAGIGGEMKPVNSQQETTRCLSPLPQRKSEARERDRLRCDTKVRVYSPQAFKFYMEQHVENVLKSHTQRMNRRLQLEKEMAKAELSEEAARQMRKMLHQKESNYIRLKRAKMDPCMFDKIKTLGVGAFGEVALVRKKDVGSLYAMKTLTKSNVIKRNQVAHVKAERDILAEADNEWVVKLYYSFQDEQNLYFVMDYVPGGDLMGQLIRKEILDEHLAQFYIAELVLAIESVHRMGFIHRDIKPDNILIDKDGHIKLTDFGLCTGFRWTHNSKYYQKDGSHARQDSMEVNCQLDDQCRCEILKPLEQRRQREQKRGQAHSLVGTPNYIAPEVLLRLGYTKVCDWWSVGVILYEMVIGQPPFYANTPLETQYKVIHWKDTLNMQHCMSISPEAQDLIRQLLQGPESRLGRNGAQEIKQHPFFATINFEGLRRQPAPEKPTIRFLTDTSNFDPVDPDKLRTNDSEAGSKKAESKTENGKHPEHAFFEFTFRRFFDDGGHPCSLPSTPSPSQQNQQLQQQQQQQHQNNEQESNNSPVYV</sequence>
<dbReference type="PROSITE" id="PS00108">
    <property type="entry name" value="PROTEIN_KINASE_ST"/>
    <property type="match status" value="1"/>
</dbReference>
<dbReference type="CDD" id="cd21778">
    <property type="entry name" value="MobB_LATS1"/>
    <property type="match status" value="1"/>
</dbReference>
<dbReference type="GO" id="GO:0009653">
    <property type="term" value="P:anatomical structure morphogenesis"/>
    <property type="evidence" value="ECO:0007669"/>
    <property type="project" value="UniProtKB-ARBA"/>
</dbReference>
<feature type="compositionally biased region" description="Polar residues" evidence="18">
    <location>
        <begin position="113"/>
        <end position="123"/>
    </location>
</feature>
<keyword evidence="6" id="KW-0723">Serine/threonine-protein kinase</keyword>
<dbReference type="CDD" id="cd05598">
    <property type="entry name" value="STKc_LATS"/>
    <property type="match status" value="1"/>
</dbReference>
<feature type="region of interest" description="Disordered" evidence="18">
    <location>
        <begin position="1307"/>
        <end position="1349"/>
    </location>
</feature>
<evidence type="ECO:0000256" key="16">
    <source>
        <dbReference type="PROSITE-ProRule" id="PRU10141"/>
    </source>
</evidence>
<dbReference type="FunFam" id="1.10.510.10:FF:000086">
    <property type="entry name" value="Non-specific serine/threonine protein kinase"/>
    <property type="match status" value="1"/>
</dbReference>
<feature type="compositionally biased region" description="Basic and acidic residues" evidence="18">
    <location>
        <begin position="1266"/>
        <end position="1293"/>
    </location>
</feature>
<comment type="caution">
    <text evidence="20">The sequence shown here is derived from an EMBL/GenBank/DDBJ whole genome shotgun (WGS) entry which is preliminary data.</text>
</comment>
<dbReference type="GO" id="GO:0045177">
    <property type="term" value="C:apical part of cell"/>
    <property type="evidence" value="ECO:0007669"/>
    <property type="project" value="UniProtKB-ARBA"/>
</dbReference>
<feature type="region of interest" description="Disordered" evidence="18">
    <location>
        <begin position="604"/>
        <end position="627"/>
    </location>
</feature>
<keyword evidence="13" id="KW-0460">Magnesium</keyword>
<dbReference type="Pfam" id="PF00069">
    <property type="entry name" value="Pkinase"/>
    <property type="match status" value="2"/>
</dbReference>
<dbReference type="PANTHER" id="PTHR22988:SF71">
    <property type="entry name" value="CITRON RHO-INTERACTING KINASE"/>
    <property type="match status" value="1"/>
</dbReference>
<evidence type="ECO:0000256" key="4">
    <source>
        <dbReference type="ARBA" id="ARBA00012513"/>
    </source>
</evidence>